<dbReference type="PANTHER" id="PTHR14918">
    <property type="entry name" value="KICSTOR COMPLEX PROTEIN SZT2"/>
    <property type="match status" value="1"/>
</dbReference>
<dbReference type="AlphaFoldDB" id="A0A0M3KIF5"/>
<dbReference type="WBParaSite" id="ASIM_0002077401-mRNA-1">
    <property type="protein sequence ID" value="ASIM_0002077401-mRNA-1"/>
    <property type="gene ID" value="ASIM_0002077401"/>
</dbReference>
<evidence type="ECO:0000313" key="1">
    <source>
        <dbReference type="EMBL" id="VDK74642.1"/>
    </source>
</evidence>
<reference evidence="3" key="1">
    <citation type="submission" date="2017-02" db="UniProtKB">
        <authorList>
            <consortium name="WormBaseParasite"/>
        </authorList>
    </citation>
    <scope>IDENTIFICATION</scope>
</reference>
<accession>A0A0M3KIF5</accession>
<reference evidence="1 2" key="2">
    <citation type="submission" date="2018-11" db="EMBL/GenBank/DDBJ databases">
        <authorList>
            <consortium name="Pathogen Informatics"/>
        </authorList>
    </citation>
    <scope>NUCLEOTIDE SEQUENCE [LARGE SCALE GENOMIC DNA]</scope>
</reference>
<dbReference type="OrthoDB" id="43547at2759"/>
<evidence type="ECO:0000313" key="2">
    <source>
        <dbReference type="Proteomes" id="UP000267096"/>
    </source>
</evidence>
<dbReference type="GO" id="GO:0005777">
    <property type="term" value="C:peroxisome"/>
    <property type="evidence" value="ECO:0007669"/>
    <property type="project" value="InterPro"/>
</dbReference>
<proteinExistence type="predicted"/>
<keyword evidence="2" id="KW-1185">Reference proteome</keyword>
<dbReference type="Proteomes" id="UP000267096">
    <property type="component" value="Unassembled WGS sequence"/>
</dbReference>
<gene>
    <name evidence="1" type="ORF">ASIM_LOCUS20153</name>
</gene>
<sequence>MSLADIIILTDAVCGMPDVSALQQILTQLRNFAVSCSFIQLQKRNIEEPVFGSVTYPELFHFLAISTFGTYLPDCHCSIPDIKWPLMNAYHRALLCWSFKSALAGNEHIKNTIELINPEFANFYILLVFVDYN</sequence>
<name>A0A0M3KIF5_ANISI</name>
<dbReference type="EMBL" id="UYRR01038804">
    <property type="protein sequence ID" value="VDK74642.1"/>
    <property type="molecule type" value="Genomic_DNA"/>
</dbReference>
<protein>
    <submittedName>
        <fullName evidence="3">Protein SZT2 (inferred by orthology to a human protein)</fullName>
    </submittedName>
</protein>
<organism evidence="3">
    <name type="scientific">Anisakis simplex</name>
    <name type="common">Herring worm</name>
    <dbReference type="NCBI Taxonomy" id="6269"/>
    <lineage>
        <taxon>Eukaryota</taxon>
        <taxon>Metazoa</taxon>
        <taxon>Ecdysozoa</taxon>
        <taxon>Nematoda</taxon>
        <taxon>Chromadorea</taxon>
        <taxon>Rhabditida</taxon>
        <taxon>Spirurina</taxon>
        <taxon>Ascaridomorpha</taxon>
        <taxon>Ascaridoidea</taxon>
        <taxon>Anisakidae</taxon>
        <taxon>Anisakis</taxon>
        <taxon>Anisakis simplex complex</taxon>
    </lineage>
</organism>
<evidence type="ECO:0000313" key="3">
    <source>
        <dbReference type="WBParaSite" id="ASIM_0002077401-mRNA-1"/>
    </source>
</evidence>
<dbReference type="PANTHER" id="PTHR14918:SF3">
    <property type="entry name" value="KICSTOR COMPLEX PROTEIN SZT2"/>
    <property type="match status" value="1"/>
</dbReference>
<dbReference type="InterPro" id="IPR033228">
    <property type="entry name" value="SZT2"/>
</dbReference>